<dbReference type="EnsemblPlants" id="AET7Gv20530600.5">
    <property type="protein sequence ID" value="AET7Gv20530600.5"/>
    <property type="gene ID" value="AET7Gv20530600"/>
</dbReference>
<dbReference type="AlphaFoldDB" id="A0A453RBD7"/>
<reference evidence="1" key="4">
    <citation type="submission" date="2019-03" db="UniProtKB">
        <authorList>
            <consortium name="EnsemblPlants"/>
        </authorList>
    </citation>
    <scope>IDENTIFICATION</scope>
</reference>
<organism evidence="1 2">
    <name type="scientific">Aegilops tauschii subsp. strangulata</name>
    <name type="common">Goatgrass</name>
    <dbReference type="NCBI Taxonomy" id="200361"/>
    <lineage>
        <taxon>Eukaryota</taxon>
        <taxon>Viridiplantae</taxon>
        <taxon>Streptophyta</taxon>
        <taxon>Embryophyta</taxon>
        <taxon>Tracheophyta</taxon>
        <taxon>Spermatophyta</taxon>
        <taxon>Magnoliopsida</taxon>
        <taxon>Liliopsida</taxon>
        <taxon>Poales</taxon>
        <taxon>Poaceae</taxon>
        <taxon>BOP clade</taxon>
        <taxon>Pooideae</taxon>
        <taxon>Triticodae</taxon>
        <taxon>Triticeae</taxon>
        <taxon>Triticinae</taxon>
        <taxon>Aegilops</taxon>
    </lineage>
</organism>
<reference evidence="2" key="2">
    <citation type="journal article" date="2017" name="Nat. Plants">
        <title>The Aegilops tauschii genome reveals multiple impacts of transposons.</title>
        <authorList>
            <person name="Zhao G."/>
            <person name="Zou C."/>
            <person name="Li K."/>
            <person name="Wang K."/>
            <person name="Li T."/>
            <person name="Gao L."/>
            <person name="Zhang X."/>
            <person name="Wang H."/>
            <person name="Yang Z."/>
            <person name="Liu X."/>
            <person name="Jiang W."/>
            <person name="Mao L."/>
            <person name="Kong X."/>
            <person name="Jiao Y."/>
            <person name="Jia J."/>
        </authorList>
    </citation>
    <scope>NUCLEOTIDE SEQUENCE [LARGE SCALE GENOMIC DNA]</scope>
    <source>
        <strain evidence="2">cv. AL8/78</strain>
    </source>
</reference>
<reference evidence="2" key="1">
    <citation type="journal article" date="2014" name="Science">
        <title>Ancient hybridizations among the ancestral genomes of bread wheat.</title>
        <authorList>
            <consortium name="International Wheat Genome Sequencing Consortium,"/>
            <person name="Marcussen T."/>
            <person name="Sandve S.R."/>
            <person name="Heier L."/>
            <person name="Spannagl M."/>
            <person name="Pfeifer M."/>
            <person name="Jakobsen K.S."/>
            <person name="Wulff B.B."/>
            <person name="Steuernagel B."/>
            <person name="Mayer K.F."/>
            <person name="Olsen O.A."/>
        </authorList>
    </citation>
    <scope>NUCLEOTIDE SEQUENCE [LARGE SCALE GENOMIC DNA]</scope>
    <source>
        <strain evidence="2">cv. AL8/78</strain>
    </source>
</reference>
<name>A0A453RBD7_AEGTS</name>
<accession>A0A453RBD7</accession>
<evidence type="ECO:0000313" key="1">
    <source>
        <dbReference type="EnsemblPlants" id="AET7Gv20530600.5"/>
    </source>
</evidence>
<reference evidence="1" key="5">
    <citation type="journal article" date="2021" name="G3 (Bethesda)">
        <title>Aegilops tauschii genome assembly Aet v5.0 features greater sequence contiguity and improved annotation.</title>
        <authorList>
            <person name="Wang L."/>
            <person name="Zhu T."/>
            <person name="Rodriguez J.C."/>
            <person name="Deal K.R."/>
            <person name="Dubcovsky J."/>
            <person name="McGuire P.E."/>
            <person name="Lux T."/>
            <person name="Spannagl M."/>
            <person name="Mayer K.F.X."/>
            <person name="Baldrich P."/>
            <person name="Meyers B.C."/>
            <person name="Huo N."/>
            <person name="Gu Y.Q."/>
            <person name="Zhou H."/>
            <person name="Devos K.M."/>
            <person name="Bennetzen J.L."/>
            <person name="Unver T."/>
            <person name="Budak H."/>
            <person name="Gulick P.J."/>
            <person name="Galiba G."/>
            <person name="Kalapos B."/>
            <person name="Nelson D.R."/>
            <person name="Li P."/>
            <person name="You F.M."/>
            <person name="Luo M.C."/>
            <person name="Dvorak J."/>
        </authorList>
    </citation>
    <scope>NUCLEOTIDE SEQUENCE [LARGE SCALE GENOMIC DNA]</scope>
    <source>
        <strain evidence="1">cv. AL8/78</strain>
    </source>
</reference>
<sequence>IAPVALPDLAPLAFPDLSPLAFPDLAPKCPCLVFKGSLVGRCLCIPEVQGRALASLSLGQRSQRMQRTGRGKKGYSTVATYSLVSSTRVLLVSVFVLSLQ</sequence>
<evidence type="ECO:0000313" key="2">
    <source>
        <dbReference type="Proteomes" id="UP000015105"/>
    </source>
</evidence>
<dbReference type="Gramene" id="AET7Gv20530600.5">
    <property type="protein sequence ID" value="AET7Gv20530600.5"/>
    <property type="gene ID" value="AET7Gv20530600"/>
</dbReference>
<protein>
    <submittedName>
        <fullName evidence="1">Uncharacterized protein</fullName>
    </submittedName>
</protein>
<dbReference type="Proteomes" id="UP000015105">
    <property type="component" value="Chromosome 7D"/>
</dbReference>
<reference evidence="1" key="3">
    <citation type="journal article" date="2017" name="Nature">
        <title>Genome sequence of the progenitor of the wheat D genome Aegilops tauschii.</title>
        <authorList>
            <person name="Luo M.C."/>
            <person name="Gu Y.Q."/>
            <person name="Puiu D."/>
            <person name="Wang H."/>
            <person name="Twardziok S.O."/>
            <person name="Deal K.R."/>
            <person name="Huo N."/>
            <person name="Zhu T."/>
            <person name="Wang L."/>
            <person name="Wang Y."/>
            <person name="McGuire P.E."/>
            <person name="Liu S."/>
            <person name="Long H."/>
            <person name="Ramasamy R.K."/>
            <person name="Rodriguez J.C."/>
            <person name="Van S.L."/>
            <person name="Yuan L."/>
            <person name="Wang Z."/>
            <person name="Xia Z."/>
            <person name="Xiao L."/>
            <person name="Anderson O.D."/>
            <person name="Ouyang S."/>
            <person name="Liang Y."/>
            <person name="Zimin A.V."/>
            <person name="Pertea G."/>
            <person name="Qi P."/>
            <person name="Bennetzen J.L."/>
            <person name="Dai X."/>
            <person name="Dawson M.W."/>
            <person name="Muller H.G."/>
            <person name="Kugler K."/>
            <person name="Rivarola-Duarte L."/>
            <person name="Spannagl M."/>
            <person name="Mayer K.F.X."/>
            <person name="Lu F.H."/>
            <person name="Bevan M.W."/>
            <person name="Leroy P."/>
            <person name="Li P."/>
            <person name="You F.M."/>
            <person name="Sun Q."/>
            <person name="Liu Z."/>
            <person name="Lyons E."/>
            <person name="Wicker T."/>
            <person name="Salzberg S.L."/>
            <person name="Devos K.M."/>
            <person name="Dvorak J."/>
        </authorList>
    </citation>
    <scope>NUCLEOTIDE SEQUENCE [LARGE SCALE GENOMIC DNA]</scope>
    <source>
        <strain evidence="1">cv. AL8/78</strain>
    </source>
</reference>
<proteinExistence type="predicted"/>
<keyword evidence="2" id="KW-1185">Reference proteome</keyword>